<feature type="signal peptide" evidence="1">
    <location>
        <begin position="1"/>
        <end position="19"/>
    </location>
</feature>
<keyword evidence="1" id="KW-0732">Signal</keyword>
<gene>
    <name evidence="2" type="ORF">DCO56_09290</name>
</gene>
<name>A0A363NWE4_9SPHI</name>
<proteinExistence type="predicted"/>
<protein>
    <recommendedName>
        <fullName evidence="4">DUF4412 domain-containing protein</fullName>
    </recommendedName>
</protein>
<reference evidence="2 3" key="1">
    <citation type="submission" date="2018-04" db="EMBL/GenBank/DDBJ databases">
        <title>Sphingobacterium sp. M46 Genome.</title>
        <authorList>
            <person name="Cheng J."/>
            <person name="Li Y."/>
        </authorList>
    </citation>
    <scope>NUCLEOTIDE SEQUENCE [LARGE SCALE GENOMIC DNA]</scope>
    <source>
        <strain evidence="2 3">M46</strain>
    </source>
</reference>
<organism evidence="2 3">
    <name type="scientific">Sphingobacterium athyrii</name>
    <dbReference type="NCBI Taxonomy" id="2152717"/>
    <lineage>
        <taxon>Bacteria</taxon>
        <taxon>Pseudomonadati</taxon>
        <taxon>Bacteroidota</taxon>
        <taxon>Sphingobacteriia</taxon>
        <taxon>Sphingobacteriales</taxon>
        <taxon>Sphingobacteriaceae</taxon>
        <taxon>Sphingobacterium</taxon>
    </lineage>
</organism>
<evidence type="ECO:0008006" key="4">
    <source>
        <dbReference type="Google" id="ProtNLM"/>
    </source>
</evidence>
<dbReference type="Proteomes" id="UP000250831">
    <property type="component" value="Unassembled WGS sequence"/>
</dbReference>
<dbReference type="EMBL" id="QCXX01000002">
    <property type="protein sequence ID" value="PUV25125.1"/>
    <property type="molecule type" value="Genomic_DNA"/>
</dbReference>
<evidence type="ECO:0000256" key="1">
    <source>
        <dbReference type="SAM" id="SignalP"/>
    </source>
</evidence>
<feature type="chain" id="PRO_5016941416" description="DUF4412 domain-containing protein" evidence="1">
    <location>
        <begin position="20"/>
        <end position="243"/>
    </location>
</feature>
<dbReference type="RefSeq" id="WP_108633458.1">
    <property type="nucleotide sequence ID" value="NZ_QCXX01000002.1"/>
</dbReference>
<evidence type="ECO:0000313" key="2">
    <source>
        <dbReference type="EMBL" id="PUV25125.1"/>
    </source>
</evidence>
<evidence type="ECO:0000313" key="3">
    <source>
        <dbReference type="Proteomes" id="UP000250831"/>
    </source>
</evidence>
<sequence>MKKFLIISLLFLGLGKVDAQNIEWLNSQNDKVKIHFDNIFIIPSSDFQYNVNGVKIIKSIGDKKTISILWNQIEDIEKQKISNYIQLEFKKSSDYTIEKIGIEFTDVALKNEYYKKLIDLTTKAGVKMPEKILTIENKLEEILEGNSYQNKLNNETTEEVVFKYGMFYWKMGIKNDGNKKKYLTYQAKLNDISKVEILKEKDQTFIAFHYVQGGGVKLPIKGNDSEKATTLFKDIQNKYRDQK</sequence>
<accession>A0A363NWE4</accession>
<comment type="caution">
    <text evidence="2">The sequence shown here is derived from an EMBL/GenBank/DDBJ whole genome shotgun (WGS) entry which is preliminary data.</text>
</comment>
<dbReference type="AlphaFoldDB" id="A0A363NWE4"/>
<keyword evidence="3" id="KW-1185">Reference proteome</keyword>